<keyword evidence="3" id="KW-0808">Transferase</keyword>
<gene>
    <name evidence="7" type="primary">LOC113403994</name>
</gene>
<proteinExistence type="inferred from homology"/>
<dbReference type="Pfam" id="PF01755">
    <property type="entry name" value="Glyco_transf_25"/>
    <property type="match status" value="1"/>
</dbReference>
<evidence type="ECO:0000256" key="1">
    <source>
        <dbReference type="ARBA" id="ARBA00006721"/>
    </source>
</evidence>
<dbReference type="PANTHER" id="PTHR10730">
    <property type="entry name" value="PROCOLLAGEN-LYSINE,2-OXOGLUTARATE 5-DIOXYGENASE/GLYCOSYLTRANSFERASE 25 FAMILY MEMBER"/>
    <property type="match status" value="1"/>
</dbReference>
<dbReference type="GO" id="GO:0050211">
    <property type="term" value="F:procollagen galactosyltransferase activity"/>
    <property type="evidence" value="ECO:0007669"/>
    <property type="project" value="TreeGrafter"/>
</dbReference>
<feature type="domain" description="Glycosyl transferase family 25" evidence="5">
    <location>
        <begin position="328"/>
        <end position="504"/>
    </location>
</feature>
<evidence type="ECO:0000313" key="6">
    <source>
        <dbReference type="Proteomes" id="UP001652626"/>
    </source>
</evidence>
<dbReference type="OrthoDB" id="47375at2759"/>
<dbReference type="PANTHER" id="PTHR10730:SF53">
    <property type="entry name" value="GLYCOSYLTRANSFERASE 25 FAMILY MEMBER"/>
    <property type="match status" value="1"/>
</dbReference>
<evidence type="ECO:0000259" key="5">
    <source>
        <dbReference type="Pfam" id="PF01755"/>
    </source>
</evidence>
<sequence>MANYKSQVFLFLVVFGRYFVCSGDFYDSSVMPRVAISILARNKVNSLPYFLTSLRLLDYPKERIDLWIHTENNYDETEEILQKWAEKYKNLYHSFHLYSQVSPEPKEGKNEVKVFWDTAQYKHVSKLREEALNYARDIRADYLFTLDADVILTEPATLKILVGRKYKIVAPMLISDGLYSNFWAGESKDYSYEDSSYFMKFFKRELPYLGCHNVPAVHSAVLISLMNESSDYLTYYPEEHSDYMNYGDDVTNFAASARRIGTKIKLCNDQLFGFTTMPNNDNEPVKETQRFINLKVDALGHEVDFPLDSDLKKYVTYPKWSKFGCDMVYMINLDRRPARRKLMLKIFKELGIEVKRLPAVDGLRLNRTMLRRLKVQFMPGYEDPYHKRPMKAGEIGCFLSHYNIWKKIVNRKYSLTMILEDDVRFSPNFQDNYRKMLSEVRNLDFDLIYLGRKILMEAAEEQVTPHTTRPRYSYWTVGYLLTERGAKKLLDAKPLQNMLPVDEFLPIMFDQHPNTTWKSYFPNRDLVALSAQPLLVQPMLYTGMPGYVSDTELSSVINTRTFSLRKDL</sequence>
<dbReference type="SUPFAM" id="SSF53448">
    <property type="entry name" value="Nucleotide-diphospho-sugar transferases"/>
    <property type="match status" value="1"/>
</dbReference>
<dbReference type="GeneID" id="113403994"/>
<protein>
    <submittedName>
        <fullName evidence="7">Glycosyltransferase 25 family member</fullName>
    </submittedName>
</protein>
<evidence type="ECO:0000256" key="2">
    <source>
        <dbReference type="ARBA" id="ARBA00022676"/>
    </source>
</evidence>
<dbReference type="CTD" id="33778"/>
<evidence type="ECO:0000256" key="4">
    <source>
        <dbReference type="SAM" id="SignalP"/>
    </source>
</evidence>
<feature type="signal peptide" evidence="4">
    <location>
        <begin position="1"/>
        <end position="23"/>
    </location>
</feature>
<dbReference type="CDD" id="cd06532">
    <property type="entry name" value="Glyco_transf_25"/>
    <property type="match status" value="1"/>
</dbReference>
<dbReference type="InterPro" id="IPR029044">
    <property type="entry name" value="Nucleotide-diphossugar_trans"/>
</dbReference>
<dbReference type="AlphaFoldDB" id="A0A8B8ITM4"/>
<keyword evidence="2" id="KW-0328">Glycosyltransferase</keyword>
<dbReference type="InterPro" id="IPR002654">
    <property type="entry name" value="Glyco_trans_25"/>
</dbReference>
<evidence type="ECO:0000256" key="3">
    <source>
        <dbReference type="ARBA" id="ARBA00022679"/>
    </source>
</evidence>
<dbReference type="RefSeq" id="XP_026500499.1">
    <property type="nucleotide sequence ID" value="XM_026644714.2"/>
</dbReference>
<dbReference type="Proteomes" id="UP001652626">
    <property type="component" value="Chromosome Z"/>
</dbReference>
<dbReference type="Pfam" id="PF03452">
    <property type="entry name" value="Anp1"/>
    <property type="match status" value="1"/>
</dbReference>
<dbReference type="OMA" id="QRVYHYV"/>
<keyword evidence="6" id="KW-1185">Reference proteome</keyword>
<evidence type="ECO:0000313" key="7">
    <source>
        <dbReference type="RefSeq" id="XP_026500499.1"/>
    </source>
</evidence>
<accession>A0A8B8ITM4</accession>
<feature type="chain" id="PRO_5034114055" evidence="4">
    <location>
        <begin position="24"/>
        <end position="568"/>
    </location>
</feature>
<reference evidence="7" key="1">
    <citation type="submission" date="2025-08" db="UniProtKB">
        <authorList>
            <consortium name="RefSeq"/>
        </authorList>
    </citation>
    <scope>IDENTIFICATION</scope>
    <source>
        <tissue evidence="7">Whole body</tissue>
    </source>
</reference>
<organism evidence="6 7">
    <name type="scientific">Vanessa tameamea</name>
    <name type="common">Kamehameha butterfly</name>
    <dbReference type="NCBI Taxonomy" id="334116"/>
    <lineage>
        <taxon>Eukaryota</taxon>
        <taxon>Metazoa</taxon>
        <taxon>Ecdysozoa</taxon>
        <taxon>Arthropoda</taxon>
        <taxon>Hexapoda</taxon>
        <taxon>Insecta</taxon>
        <taxon>Pterygota</taxon>
        <taxon>Neoptera</taxon>
        <taxon>Endopterygota</taxon>
        <taxon>Lepidoptera</taxon>
        <taxon>Glossata</taxon>
        <taxon>Ditrysia</taxon>
        <taxon>Papilionoidea</taxon>
        <taxon>Nymphalidae</taxon>
        <taxon>Nymphalinae</taxon>
        <taxon>Vanessa</taxon>
    </lineage>
</organism>
<dbReference type="InterPro" id="IPR050757">
    <property type="entry name" value="Collagen_mod_GT25"/>
</dbReference>
<dbReference type="Gene3D" id="3.90.550.10">
    <property type="entry name" value="Spore Coat Polysaccharide Biosynthesis Protein SpsA, Chain A"/>
    <property type="match status" value="1"/>
</dbReference>
<name>A0A8B8ITM4_VANTA</name>
<comment type="similarity">
    <text evidence="1">Belongs to the glycosyltransferase 25 family.</text>
</comment>
<keyword evidence="4" id="KW-0732">Signal</keyword>